<gene>
    <name evidence="3" type="ORF">JOB18_012966</name>
</gene>
<organism evidence="3 4">
    <name type="scientific">Solea senegalensis</name>
    <name type="common">Senegalese sole</name>
    <dbReference type="NCBI Taxonomy" id="28829"/>
    <lineage>
        <taxon>Eukaryota</taxon>
        <taxon>Metazoa</taxon>
        <taxon>Chordata</taxon>
        <taxon>Craniata</taxon>
        <taxon>Vertebrata</taxon>
        <taxon>Euteleostomi</taxon>
        <taxon>Actinopterygii</taxon>
        <taxon>Neopterygii</taxon>
        <taxon>Teleostei</taxon>
        <taxon>Neoteleostei</taxon>
        <taxon>Acanthomorphata</taxon>
        <taxon>Carangaria</taxon>
        <taxon>Pleuronectiformes</taxon>
        <taxon>Pleuronectoidei</taxon>
        <taxon>Soleidae</taxon>
        <taxon>Solea</taxon>
    </lineage>
</organism>
<accession>A0AAV6R9L5</accession>
<evidence type="ECO:0000313" key="4">
    <source>
        <dbReference type="Proteomes" id="UP000693946"/>
    </source>
</evidence>
<sequence length="116" mass="12492">MNPSPGAWSLSGPHLTSSPAGETQTPHPTTVTNDFANISSGDGDLAALIGGIVGCLLLVLTCVIVVLLWCLSRHKGSYITNEMDEDNEMVHDGEDDDEDDESLQLKQPLQSKEDER</sequence>
<protein>
    <submittedName>
        <fullName evidence="3">Uncharacterized protein</fullName>
    </submittedName>
</protein>
<dbReference type="AlphaFoldDB" id="A0AAV6R9L5"/>
<keyword evidence="2" id="KW-0472">Membrane</keyword>
<dbReference type="EMBL" id="JAGKHQ010000012">
    <property type="protein sequence ID" value="KAG7502058.1"/>
    <property type="molecule type" value="Genomic_DNA"/>
</dbReference>
<evidence type="ECO:0000313" key="3">
    <source>
        <dbReference type="EMBL" id="KAG7502058.1"/>
    </source>
</evidence>
<comment type="caution">
    <text evidence="3">The sequence shown here is derived from an EMBL/GenBank/DDBJ whole genome shotgun (WGS) entry which is preliminary data.</text>
</comment>
<feature type="region of interest" description="Disordered" evidence="1">
    <location>
        <begin position="1"/>
        <end position="35"/>
    </location>
</feature>
<feature type="transmembrane region" description="Helical" evidence="2">
    <location>
        <begin position="45"/>
        <end position="71"/>
    </location>
</feature>
<keyword evidence="2" id="KW-1133">Transmembrane helix</keyword>
<reference evidence="3 4" key="1">
    <citation type="journal article" date="2021" name="Sci. Rep.">
        <title>Chromosome anchoring in Senegalese sole (Solea senegalensis) reveals sex-associated markers and genome rearrangements in flatfish.</title>
        <authorList>
            <person name="Guerrero-Cozar I."/>
            <person name="Gomez-Garrido J."/>
            <person name="Berbel C."/>
            <person name="Martinez-Blanch J.F."/>
            <person name="Alioto T."/>
            <person name="Claros M.G."/>
            <person name="Gagnaire P.A."/>
            <person name="Manchado M."/>
        </authorList>
    </citation>
    <scope>NUCLEOTIDE SEQUENCE [LARGE SCALE GENOMIC DNA]</scope>
    <source>
        <strain evidence="3">Sse05_10M</strain>
    </source>
</reference>
<dbReference type="Proteomes" id="UP000693946">
    <property type="component" value="Linkage Group LG2"/>
</dbReference>
<keyword evidence="2" id="KW-0812">Transmembrane</keyword>
<name>A0AAV6R9L5_SOLSE</name>
<evidence type="ECO:0000256" key="2">
    <source>
        <dbReference type="SAM" id="Phobius"/>
    </source>
</evidence>
<proteinExistence type="predicted"/>
<keyword evidence="4" id="KW-1185">Reference proteome</keyword>
<feature type="compositionally biased region" description="Polar residues" evidence="1">
    <location>
        <begin position="14"/>
        <end position="35"/>
    </location>
</feature>
<feature type="region of interest" description="Disordered" evidence="1">
    <location>
        <begin position="81"/>
        <end position="116"/>
    </location>
</feature>
<feature type="compositionally biased region" description="Acidic residues" evidence="1">
    <location>
        <begin position="82"/>
        <end position="102"/>
    </location>
</feature>
<evidence type="ECO:0000256" key="1">
    <source>
        <dbReference type="SAM" id="MobiDB-lite"/>
    </source>
</evidence>